<dbReference type="PANTHER" id="PTHR12277:SF79">
    <property type="entry name" value="XAA-PRO DIPEPTIDYL-PEPTIDASE-RELATED"/>
    <property type="match status" value="1"/>
</dbReference>
<dbReference type="AlphaFoldDB" id="A0A6J4HK67"/>
<organism evidence="1">
    <name type="scientific">uncultured Chthoniobacterales bacterium</name>
    <dbReference type="NCBI Taxonomy" id="1836801"/>
    <lineage>
        <taxon>Bacteria</taxon>
        <taxon>Pseudomonadati</taxon>
        <taxon>Verrucomicrobiota</taxon>
        <taxon>Spartobacteria</taxon>
        <taxon>Chthoniobacterales</taxon>
        <taxon>environmental samples</taxon>
    </lineage>
</organism>
<protein>
    <submittedName>
        <fullName evidence="1">Uncharacterized protein</fullName>
    </submittedName>
</protein>
<dbReference type="SUPFAM" id="SSF53474">
    <property type="entry name" value="alpha/beta-Hydrolases"/>
    <property type="match status" value="1"/>
</dbReference>
<name>A0A6J4HK67_9BACT</name>
<proteinExistence type="predicted"/>
<gene>
    <name evidence="1" type="ORF">AVDCRST_MAG42-897</name>
</gene>
<reference evidence="1" key="1">
    <citation type="submission" date="2020-02" db="EMBL/GenBank/DDBJ databases">
        <authorList>
            <person name="Meier V. D."/>
        </authorList>
    </citation>
    <scope>NUCLEOTIDE SEQUENCE</scope>
    <source>
        <strain evidence="1">AVDCRST_MAG42</strain>
    </source>
</reference>
<accession>A0A6J4HK67</accession>
<dbReference type="EMBL" id="CADCTA010000047">
    <property type="protein sequence ID" value="CAA9226802.1"/>
    <property type="molecule type" value="Genomic_DNA"/>
</dbReference>
<sequence>MVTLLILALALVALPAALLYFRQHSFIYHPRQYAPGYERVLPPAAVPLRYSTIAGNQVAFYVPPRSGAAQPSRVWVMFTGNASVALDWLDVVAMSRNEADGFLLIDYPGYGASQGVAAIATTRGSADKAVSTLAEHLQLSEADLSARLSIVGLSLGAAAALDFAAGHPIQRAVLIAPFTSLRDMAAQLFTKPASLLLLENYDNRSRVLELAARESPPRIIIFHGTADTLIPPDMGRQLAESAPAIATFVPIEGATHDTIIGDALPQIIEELSR</sequence>
<dbReference type="InterPro" id="IPR029058">
    <property type="entry name" value="AB_hydrolase_fold"/>
</dbReference>
<dbReference type="Gene3D" id="3.40.50.1820">
    <property type="entry name" value="alpha/beta hydrolase"/>
    <property type="match status" value="1"/>
</dbReference>
<dbReference type="PANTHER" id="PTHR12277">
    <property type="entry name" value="ALPHA/BETA HYDROLASE DOMAIN-CONTAINING PROTEIN"/>
    <property type="match status" value="1"/>
</dbReference>
<evidence type="ECO:0000313" key="1">
    <source>
        <dbReference type="EMBL" id="CAA9226802.1"/>
    </source>
</evidence>